<keyword evidence="11" id="KW-1185">Reference proteome</keyword>
<keyword evidence="3 8" id="KW-0560">Oxidoreductase</keyword>
<gene>
    <name evidence="10" type="primary">gap</name>
    <name evidence="10" type="ORF">JFN93_03235</name>
</gene>
<dbReference type="SUPFAM" id="SSF55347">
    <property type="entry name" value="Glyceraldehyde-3-phosphate dehydrogenase-like, C-terminal domain"/>
    <property type="match status" value="1"/>
</dbReference>
<dbReference type="GO" id="GO:0006006">
    <property type="term" value="P:glucose metabolic process"/>
    <property type="evidence" value="ECO:0007669"/>
    <property type="project" value="InterPro"/>
</dbReference>
<dbReference type="GO" id="GO:0051287">
    <property type="term" value="F:NAD binding"/>
    <property type="evidence" value="ECO:0007669"/>
    <property type="project" value="InterPro"/>
</dbReference>
<dbReference type="Pfam" id="PF02800">
    <property type="entry name" value="Gp_dh_C"/>
    <property type="match status" value="1"/>
</dbReference>
<comment type="caution">
    <text evidence="10">The sequence shown here is derived from an EMBL/GenBank/DDBJ whole genome shotgun (WGS) entry which is preliminary data.</text>
</comment>
<evidence type="ECO:0000313" key="10">
    <source>
        <dbReference type="EMBL" id="MBJ6723715.1"/>
    </source>
</evidence>
<dbReference type="FunFam" id="3.40.50.720:FF:000001">
    <property type="entry name" value="Glyceraldehyde-3-phosphate dehydrogenase"/>
    <property type="match status" value="1"/>
</dbReference>
<dbReference type="Proteomes" id="UP000636888">
    <property type="component" value="Unassembled WGS sequence"/>
</dbReference>
<dbReference type="NCBIfam" id="TIGR01534">
    <property type="entry name" value="GAPDH-I"/>
    <property type="match status" value="1"/>
</dbReference>
<evidence type="ECO:0000256" key="5">
    <source>
        <dbReference type="PIRSR" id="PIRSR000149-3"/>
    </source>
</evidence>
<dbReference type="RefSeq" id="WP_199382550.1">
    <property type="nucleotide sequence ID" value="NZ_JAEMHM010000002.1"/>
</dbReference>
<dbReference type="CDD" id="cd05214">
    <property type="entry name" value="GAPDH_I_N"/>
    <property type="match status" value="1"/>
</dbReference>
<dbReference type="SMART" id="SM00846">
    <property type="entry name" value="Gp_dh_N"/>
    <property type="match status" value="1"/>
</dbReference>
<evidence type="ECO:0000259" key="9">
    <source>
        <dbReference type="SMART" id="SM00846"/>
    </source>
</evidence>
<evidence type="ECO:0000256" key="4">
    <source>
        <dbReference type="PIRSR" id="PIRSR000149-1"/>
    </source>
</evidence>
<sequence length="332" mass="35776">MRVAINGLGRIGRTFLRAALRGGELEIVAINEPAGIETAAHLVKYDSSHGTYPGEIRTDGDFLVVDGKRIHVLGETEPAALPWARERIDVVVEAAGRFTSRGKAAAHLAAGAKRVVISAPSPDPDITIVMGVNDRDYRADLHHIISNASCTTNCLAPMLKVLDEKFGIRKTLMTTVHPYTNNQQLHDGPHADLRRGRAAALSIVPTTTTAIQAVLWVMPQLTGRIDGMAIRVPTANVANIDLVAELAREVDVEALNAAFRESAEGELQGILAVCADELVSMDYRGNPLSAIVDLPATQVVDGKLARILAWYDNEAGYSNRLVDLVKMIGREG</sequence>
<evidence type="ECO:0000256" key="2">
    <source>
        <dbReference type="ARBA" id="ARBA00011881"/>
    </source>
</evidence>
<dbReference type="PRINTS" id="PR00078">
    <property type="entry name" value="G3PDHDRGNASE"/>
</dbReference>
<dbReference type="AlphaFoldDB" id="A0A8J7LUG5"/>
<evidence type="ECO:0000256" key="7">
    <source>
        <dbReference type="RuleBase" id="RU000397"/>
    </source>
</evidence>
<comment type="subunit">
    <text evidence="2">Homotetramer.</text>
</comment>
<protein>
    <recommendedName>
        <fullName evidence="8">Glyceraldehyde-3-phosphate dehydrogenase</fullName>
        <ecNumber evidence="8">1.2.1.-</ecNumber>
    </recommendedName>
</protein>
<evidence type="ECO:0000256" key="1">
    <source>
        <dbReference type="ARBA" id="ARBA00007406"/>
    </source>
</evidence>
<name>A0A8J7LUG5_9BACT</name>
<feature type="binding site" evidence="5">
    <location>
        <position position="313"/>
    </location>
    <ligand>
        <name>NAD(+)</name>
        <dbReference type="ChEBI" id="CHEBI:57540"/>
    </ligand>
</feature>
<dbReference type="InterPro" id="IPR020830">
    <property type="entry name" value="GlycerAld_3-P_DH_AS"/>
</dbReference>
<feature type="active site" description="Nucleophile" evidence="4">
    <location>
        <position position="150"/>
    </location>
</feature>
<evidence type="ECO:0000256" key="3">
    <source>
        <dbReference type="ARBA" id="ARBA00023002"/>
    </source>
</evidence>
<feature type="site" description="Activates thiol group during catalysis" evidence="6">
    <location>
        <position position="177"/>
    </location>
</feature>
<dbReference type="PANTHER" id="PTHR43148">
    <property type="entry name" value="GLYCERALDEHYDE-3-PHOSPHATE DEHYDROGENASE 2"/>
    <property type="match status" value="1"/>
</dbReference>
<dbReference type="EC" id="1.2.1.-" evidence="8"/>
<dbReference type="Gene3D" id="3.40.50.720">
    <property type="entry name" value="NAD(P)-binding Rossmann-like Domain"/>
    <property type="match status" value="1"/>
</dbReference>
<reference evidence="10" key="1">
    <citation type="submission" date="2020-12" db="EMBL/GenBank/DDBJ databases">
        <title>Geomonas sp. Red875, isolated from river sediment.</title>
        <authorList>
            <person name="Xu Z."/>
            <person name="Zhang Z."/>
            <person name="Masuda Y."/>
            <person name="Itoh H."/>
            <person name="Senoo K."/>
        </authorList>
    </citation>
    <scope>NUCLEOTIDE SEQUENCE</scope>
    <source>
        <strain evidence="10">Red875</strain>
    </source>
</reference>
<dbReference type="InterPro" id="IPR036291">
    <property type="entry name" value="NAD(P)-bd_dom_sf"/>
</dbReference>
<evidence type="ECO:0000313" key="11">
    <source>
        <dbReference type="Proteomes" id="UP000636888"/>
    </source>
</evidence>
<keyword evidence="5" id="KW-0547">Nucleotide-binding</keyword>
<dbReference type="InterPro" id="IPR020829">
    <property type="entry name" value="GlycerAld_3-P_DH_cat"/>
</dbReference>
<feature type="binding site" evidence="5">
    <location>
        <position position="118"/>
    </location>
    <ligand>
        <name>NAD(+)</name>
        <dbReference type="ChEBI" id="CHEBI:57540"/>
    </ligand>
</feature>
<dbReference type="GO" id="GO:0050661">
    <property type="term" value="F:NADP binding"/>
    <property type="evidence" value="ECO:0007669"/>
    <property type="project" value="InterPro"/>
</dbReference>
<dbReference type="Gene3D" id="3.30.360.10">
    <property type="entry name" value="Dihydrodipicolinate Reductase, domain 2"/>
    <property type="match status" value="1"/>
</dbReference>
<organism evidence="10 11">
    <name type="scientific">Geomesophilobacter sediminis</name>
    <dbReference type="NCBI Taxonomy" id="2798584"/>
    <lineage>
        <taxon>Bacteria</taxon>
        <taxon>Pseudomonadati</taxon>
        <taxon>Thermodesulfobacteriota</taxon>
        <taxon>Desulfuromonadia</taxon>
        <taxon>Geobacterales</taxon>
        <taxon>Geobacteraceae</taxon>
        <taxon>Geomesophilobacter</taxon>
    </lineage>
</organism>
<feature type="domain" description="Glyceraldehyde 3-phosphate dehydrogenase NAD(P) binding" evidence="9">
    <location>
        <begin position="1"/>
        <end position="150"/>
    </location>
</feature>
<dbReference type="InterPro" id="IPR020831">
    <property type="entry name" value="GlycerAld/Erythrose_P_DH"/>
</dbReference>
<evidence type="ECO:0000256" key="6">
    <source>
        <dbReference type="PIRSR" id="PIRSR000149-4"/>
    </source>
</evidence>
<evidence type="ECO:0000256" key="8">
    <source>
        <dbReference type="RuleBase" id="RU361160"/>
    </source>
</evidence>
<comment type="similarity">
    <text evidence="1 7">Belongs to the glyceraldehyde-3-phosphate dehydrogenase family.</text>
</comment>
<dbReference type="InterPro" id="IPR020828">
    <property type="entry name" value="GlycerAld_3-P_DH_NAD(P)-bd"/>
</dbReference>
<feature type="binding site" evidence="5">
    <location>
        <begin position="10"/>
        <end position="11"/>
    </location>
    <ligand>
        <name>NAD(+)</name>
        <dbReference type="ChEBI" id="CHEBI:57540"/>
    </ligand>
</feature>
<dbReference type="FunFam" id="3.30.360.10:FF:000002">
    <property type="entry name" value="Glyceraldehyde-3-phosphate dehydrogenase"/>
    <property type="match status" value="1"/>
</dbReference>
<dbReference type="PIRSF" id="PIRSF000149">
    <property type="entry name" value="GAP_DH"/>
    <property type="match status" value="1"/>
</dbReference>
<proteinExistence type="inferred from homology"/>
<dbReference type="InterPro" id="IPR006424">
    <property type="entry name" value="Glyceraldehyde-3-P_DH_1"/>
</dbReference>
<dbReference type="SUPFAM" id="SSF51735">
    <property type="entry name" value="NAD(P)-binding Rossmann-fold domains"/>
    <property type="match status" value="1"/>
</dbReference>
<accession>A0A8J7LUG5</accession>
<keyword evidence="5" id="KW-0520">NAD</keyword>
<dbReference type="EMBL" id="JAEMHM010000002">
    <property type="protein sequence ID" value="MBJ6723715.1"/>
    <property type="molecule type" value="Genomic_DNA"/>
</dbReference>
<dbReference type="GO" id="GO:0016620">
    <property type="term" value="F:oxidoreductase activity, acting on the aldehyde or oxo group of donors, NAD or NADP as acceptor"/>
    <property type="evidence" value="ECO:0007669"/>
    <property type="project" value="InterPro"/>
</dbReference>
<dbReference type="CDD" id="cd18126">
    <property type="entry name" value="GAPDH_I_C"/>
    <property type="match status" value="1"/>
</dbReference>
<dbReference type="PROSITE" id="PS00071">
    <property type="entry name" value="GAPDH"/>
    <property type="match status" value="1"/>
</dbReference>
<dbReference type="Pfam" id="PF00044">
    <property type="entry name" value="Gp_dh_N"/>
    <property type="match status" value="1"/>
</dbReference>